<organism evidence="4 5">
    <name type="scientific">Malassezia equina</name>
    <dbReference type="NCBI Taxonomy" id="1381935"/>
    <lineage>
        <taxon>Eukaryota</taxon>
        <taxon>Fungi</taxon>
        <taxon>Dikarya</taxon>
        <taxon>Basidiomycota</taxon>
        <taxon>Ustilaginomycotina</taxon>
        <taxon>Malasseziomycetes</taxon>
        <taxon>Malasseziales</taxon>
        <taxon>Malasseziaceae</taxon>
        <taxon>Malassezia</taxon>
    </lineage>
</organism>
<gene>
    <name evidence="4" type="ORF">MEQU1_000650</name>
</gene>
<name>A0AAF0EA74_9BASI</name>
<feature type="compositionally biased region" description="Acidic residues" evidence="2">
    <location>
        <begin position="137"/>
        <end position="157"/>
    </location>
</feature>
<feature type="compositionally biased region" description="Low complexity" evidence="2">
    <location>
        <begin position="99"/>
        <end position="113"/>
    </location>
</feature>
<evidence type="ECO:0000256" key="1">
    <source>
        <dbReference type="SAM" id="Coils"/>
    </source>
</evidence>
<dbReference type="PANTHER" id="PTHR15327">
    <property type="entry name" value="MICROFIBRIL-ASSOCIATED PROTEIN"/>
    <property type="match status" value="1"/>
</dbReference>
<dbReference type="InterPro" id="IPR009730">
    <property type="entry name" value="MFAP1_C"/>
</dbReference>
<evidence type="ECO:0000259" key="3">
    <source>
        <dbReference type="Pfam" id="PF06991"/>
    </source>
</evidence>
<feature type="region of interest" description="Disordered" evidence="2">
    <location>
        <begin position="327"/>
        <end position="377"/>
    </location>
</feature>
<protein>
    <recommendedName>
        <fullName evidence="3">Micro-fibrillar-associated protein 1 C-terminal domain-containing protein</fullName>
    </recommendedName>
</protein>
<evidence type="ECO:0000313" key="5">
    <source>
        <dbReference type="Proteomes" id="UP001214415"/>
    </source>
</evidence>
<keyword evidence="5" id="KW-1185">Reference proteome</keyword>
<feature type="compositionally biased region" description="Pro residues" evidence="2">
    <location>
        <begin position="114"/>
        <end position="129"/>
    </location>
</feature>
<dbReference type="EMBL" id="CP119900">
    <property type="protein sequence ID" value="WFD21988.1"/>
    <property type="molecule type" value="Genomic_DNA"/>
</dbReference>
<keyword evidence="1" id="KW-0175">Coiled coil</keyword>
<feature type="coiled-coil region" evidence="1">
    <location>
        <begin position="246"/>
        <end position="285"/>
    </location>
</feature>
<accession>A0AAF0EA74</accession>
<reference evidence="4" key="1">
    <citation type="submission" date="2023-03" db="EMBL/GenBank/DDBJ databases">
        <title>Mating type loci evolution in Malassezia.</title>
        <authorList>
            <person name="Coelho M.A."/>
        </authorList>
    </citation>
    <scope>NUCLEOTIDE SEQUENCE</scope>
    <source>
        <strain evidence="4">CBS 12830</strain>
    </source>
</reference>
<proteinExistence type="predicted"/>
<feature type="compositionally biased region" description="Acidic residues" evidence="2">
    <location>
        <begin position="85"/>
        <end position="95"/>
    </location>
</feature>
<dbReference type="Proteomes" id="UP001214415">
    <property type="component" value="Chromosome 1"/>
</dbReference>
<feature type="domain" description="Micro-fibrillar-associated protein 1 C-terminal" evidence="3">
    <location>
        <begin position="152"/>
        <end position="355"/>
    </location>
</feature>
<evidence type="ECO:0000313" key="4">
    <source>
        <dbReference type="EMBL" id="WFD21988.1"/>
    </source>
</evidence>
<feature type="compositionally biased region" description="Basic and acidic residues" evidence="2">
    <location>
        <begin position="207"/>
        <end position="223"/>
    </location>
</feature>
<sequence length="377" mass="41611">MSERVPRPVARYRPGQAPAVAASDSSSDDEGAASAPRAVQPRPKLPSRVTQAAASAAGVTIQRGDEAICPQPKSHAPTPLKAEIDLSDYETDSDEDTKSPAAPAAPAAALPSVALPPRPINKQALPPPSVSLRAPEPVDDESSEYDTECDESSEEEAPAPLLKPVFVSQRDRKAASAPSEHMDTTRRDAEAARAAKQAAHDLAAARVVRDLQEKQHEADHLEVDDTDGQDPDAEFSAWRARELARLERLRLAEETRQAEAAELRRRRAMSEAERLQEDLAHARSTRQAKQKGQQGFLQKYYHKGAFFQDMDILQRDYSQSTVDAVDKRQLPQILQKRHFGQRSQSKWTHLAAEDTSRQGLPDLRDPAAHRPRPRPRT</sequence>
<feature type="region of interest" description="Disordered" evidence="2">
    <location>
        <begin position="1"/>
        <end position="232"/>
    </location>
</feature>
<feature type="compositionally biased region" description="Low complexity" evidence="2">
    <location>
        <begin position="194"/>
        <end position="206"/>
    </location>
</feature>
<evidence type="ECO:0000256" key="2">
    <source>
        <dbReference type="SAM" id="MobiDB-lite"/>
    </source>
</evidence>
<dbReference type="InterPro" id="IPR033194">
    <property type="entry name" value="MFAP1"/>
</dbReference>
<feature type="compositionally biased region" description="Basic and acidic residues" evidence="2">
    <location>
        <begin position="351"/>
        <end position="368"/>
    </location>
</feature>
<dbReference type="Pfam" id="PF06991">
    <property type="entry name" value="MFAP1"/>
    <property type="match status" value="1"/>
</dbReference>
<dbReference type="AlphaFoldDB" id="A0AAF0EA74"/>
<feature type="compositionally biased region" description="Basic and acidic residues" evidence="2">
    <location>
        <begin position="169"/>
        <end position="193"/>
    </location>
</feature>